<dbReference type="InterPro" id="IPR006357">
    <property type="entry name" value="HAD-SF_hydro_IIA"/>
</dbReference>
<dbReference type="OrthoDB" id="10251048at2759"/>
<evidence type="ECO:0000313" key="2">
    <source>
        <dbReference type="Proteomes" id="UP000094455"/>
    </source>
</evidence>
<dbReference type="EMBL" id="KV454001">
    <property type="protein sequence ID" value="ODQ48569.1"/>
    <property type="molecule type" value="Genomic_DNA"/>
</dbReference>
<dbReference type="InterPro" id="IPR036412">
    <property type="entry name" value="HAD-like_sf"/>
</dbReference>
<dbReference type="Proteomes" id="UP000094455">
    <property type="component" value="Unassembled WGS sequence"/>
</dbReference>
<dbReference type="STRING" id="763406.A0A1E3NR71"/>
<dbReference type="InterPro" id="IPR050324">
    <property type="entry name" value="CDP-alcohol_PTase-I"/>
</dbReference>
<organism evidence="1 2">
    <name type="scientific">Pichia membranifaciens NRRL Y-2026</name>
    <dbReference type="NCBI Taxonomy" id="763406"/>
    <lineage>
        <taxon>Eukaryota</taxon>
        <taxon>Fungi</taxon>
        <taxon>Dikarya</taxon>
        <taxon>Ascomycota</taxon>
        <taxon>Saccharomycotina</taxon>
        <taxon>Pichiomycetes</taxon>
        <taxon>Pichiales</taxon>
        <taxon>Pichiaceae</taxon>
        <taxon>Pichia</taxon>
    </lineage>
</organism>
<dbReference type="PANTHER" id="PTHR14269:SF57">
    <property type="entry name" value="SUPERFAMILY HYDROLASE, PUTATIVE (AFU_ORTHOLOGUE AFUA_2G02580)-RELATED"/>
    <property type="match status" value="1"/>
</dbReference>
<dbReference type="InterPro" id="IPR006353">
    <property type="entry name" value="HAD-SF_hydro_IIA_CECR5"/>
</dbReference>
<dbReference type="NCBIfam" id="TIGR01456">
    <property type="entry name" value="CECR5"/>
    <property type="match status" value="1"/>
</dbReference>
<accession>A0A1E3NR71</accession>
<dbReference type="PANTHER" id="PTHR14269">
    <property type="entry name" value="CDP-DIACYLGLYCEROL--GLYCEROL-3-PHOSPHATE 3-PHOSPHATIDYLTRANSFERASE-RELATED"/>
    <property type="match status" value="1"/>
</dbReference>
<evidence type="ECO:0000313" key="1">
    <source>
        <dbReference type="EMBL" id="ODQ48569.1"/>
    </source>
</evidence>
<dbReference type="GeneID" id="30179269"/>
<dbReference type="Pfam" id="PF13242">
    <property type="entry name" value="Hydrolase_like"/>
    <property type="match status" value="1"/>
</dbReference>
<dbReference type="AlphaFoldDB" id="A0A1E3NR71"/>
<keyword evidence="2" id="KW-1185">Reference proteome</keyword>
<gene>
    <name evidence="1" type="ORF">PICMEDRAFT_29281</name>
</gene>
<evidence type="ECO:0008006" key="3">
    <source>
        <dbReference type="Google" id="ProtNLM"/>
    </source>
</evidence>
<protein>
    <recommendedName>
        <fullName evidence="3">TIGR01456 family HAD hydrolase</fullName>
    </recommendedName>
</protein>
<dbReference type="GO" id="GO:0005739">
    <property type="term" value="C:mitochondrion"/>
    <property type="evidence" value="ECO:0007669"/>
    <property type="project" value="TreeGrafter"/>
</dbReference>
<dbReference type="SUPFAM" id="SSF56784">
    <property type="entry name" value="HAD-like"/>
    <property type="match status" value="1"/>
</dbReference>
<sequence>MLLLRPLTRRTVGVKLSARGLSSSLRLSQVQPQQQQPIAFVFDIDGVLMQTKNPILPHAPMVLSHLKDHNIPFVLLTNGGGQTEQARVDFLNSALSPSVSEADVGDDSDSTKLLHTSQLIQSHTPMKNLVDKYKRVLVIGGLDPQARDVALSYGFKEVIRPIDIVRATPNVWPYTRYTQHELTHHSLSATESKIETEPIDAVLVFNDPRDMGTDLQVTIDALCSDKGLFGTRRNSGASSPSVPIIWSNMDLLWSTGYPIPRFGQGAFRISTRELYKRLNDGKELEDTVLGKPWPVSYAFAEWVLGKEWRRINGSAQKGSKGIVPGLGVRPKEQLFKKVYMVGDNPESDILGGNDYGWETILVRTGVYKDGDFERNPKLARPTLGVFDNVWEGVSAALKANNIK</sequence>
<reference evidence="1 2" key="1">
    <citation type="journal article" date="2016" name="Proc. Natl. Acad. Sci. U.S.A.">
        <title>Comparative genomics of biotechnologically important yeasts.</title>
        <authorList>
            <person name="Riley R."/>
            <person name="Haridas S."/>
            <person name="Wolfe K.H."/>
            <person name="Lopes M.R."/>
            <person name="Hittinger C.T."/>
            <person name="Goeker M."/>
            <person name="Salamov A.A."/>
            <person name="Wisecaver J.H."/>
            <person name="Long T.M."/>
            <person name="Calvey C.H."/>
            <person name="Aerts A.L."/>
            <person name="Barry K.W."/>
            <person name="Choi C."/>
            <person name="Clum A."/>
            <person name="Coughlan A.Y."/>
            <person name="Deshpande S."/>
            <person name="Douglass A.P."/>
            <person name="Hanson S.J."/>
            <person name="Klenk H.-P."/>
            <person name="LaButti K.M."/>
            <person name="Lapidus A."/>
            <person name="Lindquist E.A."/>
            <person name="Lipzen A.M."/>
            <person name="Meier-Kolthoff J.P."/>
            <person name="Ohm R.A."/>
            <person name="Otillar R.P."/>
            <person name="Pangilinan J.L."/>
            <person name="Peng Y."/>
            <person name="Rokas A."/>
            <person name="Rosa C.A."/>
            <person name="Scheuner C."/>
            <person name="Sibirny A.A."/>
            <person name="Slot J.C."/>
            <person name="Stielow J.B."/>
            <person name="Sun H."/>
            <person name="Kurtzman C.P."/>
            <person name="Blackwell M."/>
            <person name="Grigoriev I.V."/>
            <person name="Jeffries T.W."/>
        </authorList>
    </citation>
    <scope>NUCLEOTIDE SEQUENCE [LARGE SCALE GENOMIC DNA]</scope>
    <source>
        <strain evidence="1 2">NRRL Y-2026</strain>
    </source>
</reference>
<dbReference type="GO" id="GO:0046474">
    <property type="term" value="P:glycerophospholipid biosynthetic process"/>
    <property type="evidence" value="ECO:0007669"/>
    <property type="project" value="TreeGrafter"/>
</dbReference>
<dbReference type="InterPro" id="IPR023214">
    <property type="entry name" value="HAD_sf"/>
</dbReference>
<name>A0A1E3NR71_9ASCO</name>
<dbReference type="NCBIfam" id="TIGR01460">
    <property type="entry name" value="HAD-SF-IIA"/>
    <property type="match status" value="1"/>
</dbReference>
<dbReference type="Gene3D" id="3.40.50.1000">
    <property type="entry name" value="HAD superfamily/HAD-like"/>
    <property type="match status" value="2"/>
</dbReference>
<dbReference type="RefSeq" id="XP_019019682.1">
    <property type="nucleotide sequence ID" value="XM_019162582.1"/>
</dbReference>
<dbReference type="Pfam" id="PF13344">
    <property type="entry name" value="Hydrolase_6"/>
    <property type="match status" value="1"/>
</dbReference>
<proteinExistence type="predicted"/>